<evidence type="ECO:0000259" key="11">
    <source>
        <dbReference type="Pfam" id="PF05134"/>
    </source>
</evidence>
<dbReference type="EMBL" id="MWQO01000098">
    <property type="protein sequence ID" value="THD06170.1"/>
    <property type="molecule type" value="Genomic_DNA"/>
</dbReference>
<proteinExistence type="inferred from homology"/>
<dbReference type="NCBIfam" id="TIGR01709">
    <property type="entry name" value="typeII_sec_gspL"/>
    <property type="match status" value="1"/>
</dbReference>
<dbReference type="OrthoDB" id="7011844at2"/>
<keyword evidence="6" id="KW-0812">Transmembrane</keyword>
<keyword evidence="14" id="KW-1185">Reference proteome</keyword>
<dbReference type="PIRSF" id="PIRSF015761">
    <property type="entry name" value="Protein_L"/>
    <property type="match status" value="1"/>
</dbReference>
<keyword evidence="4" id="KW-1003">Cell membrane</keyword>
<dbReference type="Proteomes" id="UP000307749">
    <property type="component" value="Unassembled WGS sequence"/>
</dbReference>
<accession>A0A4S3KCN2</accession>
<dbReference type="Gene3D" id="3.30.420.380">
    <property type="match status" value="1"/>
</dbReference>
<dbReference type="GO" id="GO:0015627">
    <property type="term" value="C:type II protein secretion system complex"/>
    <property type="evidence" value="ECO:0007669"/>
    <property type="project" value="InterPro"/>
</dbReference>
<dbReference type="STRING" id="993689.GCA_002077135_02796"/>
<keyword evidence="7 10" id="KW-0653">Protein transport</keyword>
<feature type="domain" description="GspL periplasmic" evidence="12">
    <location>
        <begin position="232"/>
        <end position="365"/>
    </location>
</feature>
<dbReference type="GO" id="GO:0005886">
    <property type="term" value="C:plasma membrane"/>
    <property type="evidence" value="ECO:0007669"/>
    <property type="project" value="UniProtKB-SubCell"/>
</dbReference>
<evidence type="ECO:0000313" key="14">
    <source>
        <dbReference type="Proteomes" id="UP000307749"/>
    </source>
</evidence>
<dbReference type="Pfam" id="PF12693">
    <property type="entry name" value="GspL_C"/>
    <property type="match status" value="1"/>
</dbReference>
<evidence type="ECO:0000259" key="12">
    <source>
        <dbReference type="Pfam" id="PF12693"/>
    </source>
</evidence>
<evidence type="ECO:0000256" key="7">
    <source>
        <dbReference type="ARBA" id="ARBA00022927"/>
    </source>
</evidence>
<sequence length="388" mass="40898">MDSLLIQLDADGRAAWRAGGQTQRGTLAEAAAAAHAQRVILLVPGESVLLARVRIPSRSRSEIQRALPFALEDWLLQPPETQHFAWTRGDGDIAAAVVSAALLQGWIDACAAAGIEAEAIVPDVLALPWQAGQWTLLLSGARALLRTGPLDGFACTRALLPTLLAAAWQRCAEDARPRSVQVLRGDGELPPLPAELPLHESAPGVDALALLQAPGLALNLRSGRHAARRTRGSEPWRWLGAAAALALLTALAYSGTRYVILGREQALLQQGVDTLFHHVLPAQTRIVDARAQLAEALLAAQHKAGGGGGLSLLAQAALPLTALPGARVQHLDYAHGQLVLAFTLPRRADYAALRTQLARQDLRVRLTAPPAQPAGASALLRVSSAGAP</sequence>
<dbReference type="SUPFAM" id="SSF53067">
    <property type="entry name" value="Actin-like ATPase domain"/>
    <property type="match status" value="1"/>
</dbReference>
<protein>
    <recommendedName>
        <fullName evidence="10">Type II secretion system protein L</fullName>
        <shortName evidence="10">T2SS protein L</shortName>
    </recommendedName>
</protein>
<comment type="caution">
    <text evidence="13">The sequence shown here is derived from an EMBL/GenBank/DDBJ whole genome shotgun (WGS) entry which is preliminary data.</text>
</comment>
<keyword evidence="3 10" id="KW-0813">Transport</keyword>
<evidence type="ECO:0000256" key="8">
    <source>
        <dbReference type="ARBA" id="ARBA00022989"/>
    </source>
</evidence>
<dbReference type="Pfam" id="PF05134">
    <property type="entry name" value="T2SSL"/>
    <property type="match status" value="1"/>
</dbReference>
<dbReference type="GO" id="GO:0015628">
    <property type="term" value="P:protein secretion by the type II secretion system"/>
    <property type="evidence" value="ECO:0007669"/>
    <property type="project" value="InterPro"/>
</dbReference>
<gene>
    <name evidence="13" type="ORF">B1806_16255</name>
</gene>
<dbReference type="InterPro" id="IPR025691">
    <property type="entry name" value="GspL_pp_dom"/>
</dbReference>
<keyword evidence="8" id="KW-1133">Transmembrane helix</keyword>
<evidence type="ECO:0000256" key="10">
    <source>
        <dbReference type="PIRNR" id="PIRNR015761"/>
    </source>
</evidence>
<evidence type="ECO:0000256" key="5">
    <source>
        <dbReference type="ARBA" id="ARBA00022519"/>
    </source>
</evidence>
<feature type="domain" description="GspL cytoplasmic actin-ATPase-like" evidence="11">
    <location>
        <begin position="18"/>
        <end position="226"/>
    </location>
</feature>
<keyword evidence="5" id="KW-0997">Cell inner membrane</keyword>
<keyword evidence="9" id="KW-0472">Membrane</keyword>
<dbReference type="InterPro" id="IPR043129">
    <property type="entry name" value="ATPase_NBD"/>
</dbReference>
<evidence type="ECO:0000313" key="13">
    <source>
        <dbReference type="EMBL" id="THD06170.1"/>
    </source>
</evidence>
<evidence type="ECO:0000256" key="3">
    <source>
        <dbReference type="ARBA" id="ARBA00022448"/>
    </source>
</evidence>
<comment type="function">
    <text evidence="10">Inner membrane component of the type II secretion system required for the energy-dependent secretion of extracellular factors such as proteases and toxins from the periplasm.</text>
</comment>
<evidence type="ECO:0000256" key="6">
    <source>
        <dbReference type="ARBA" id="ARBA00022692"/>
    </source>
</evidence>
<dbReference type="GO" id="GO:0009276">
    <property type="term" value="C:Gram-negative-bacterium-type cell wall"/>
    <property type="evidence" value="ECO:0007669"/>
    <property type="project" value="InterPro"/>
</dbReference>
<evidence type="ECO:0000256" key="2">
    <source>
        <dbReference type="ARBA" id="ARBA00005318"/>
    </source>
</evidence>
<name>A0A4S3KCN2_9GAMM</name>
<dbReference type="InterPro" id="IPR024230">
    <property type="entry name" value="GspL_cyto_dom"/>
</dbReference>
<evidence type="ECO:0000256" key="4">
    <source>
        <dbReference type="ARBA" id="ARBA00022475"/>
    </source>
</evidence>
<comment type="subcellular location">
    <subcellularLocation>
        <location evidence="1">Cell inner membrane</location>
        <topology evidence="1">Single-pass membrane protein</topology>
    </subcellularLocation>
</comment>
<dbReference type="CDD" id="cd24017">
    <property type="entry name" value="ASKHA_T2SSL_N"/>
    <property type="match status" value="1"/>
</dbReference>
<dbReference type="InterPro" id="IPR007812">
    <property type="entry name" value="T2SS_protein-GspL"/>
</dbReference>
<dbReference type="AlphaFoldDB" id="A0A4S3KCN2"/>
<evidence type="ECO:0000256" key="9">
    <source>
        <dbReference type="ARBA" id="ARBA00023136"/>
    </source>
</evidence>
<reference evidence="13 14" key="1">
    <citation type="submission" date="2017-02" db="EMBL/GenBank/DDBJ databases">
        <title>Whole genome sequencing of Metallibacterium scheffleri DSM 24874 (T).</title>
        <authorList>
            <person name="Kumar S."/>
            <person name="Patil P."/>
            <person name="Patil P.B."/>
        </authorList>
    </citation>
    <scope>NUCLEOTIDE SEQUENCE [LARGE SCALE GENOMIC DNA]</scope>
    <source>
        <strain evidence="13 14">DSM 24874</strain>
    </source>
</reference>
<dbReference type="RefSeq" id="WP_081128699.1">
    <property type="nucleotide sequence ID" value="NZ_JALNYQ010000006.1"/>
</dbReference>
<comment type="similarity">
    <text evidence="2 10">Belongs to the GSP L family.</text>
</comment>
<evidence type="ECO:0000256" key="1">
    <source>
        <dbReference type="ARBA" id="ARBA00004377"/>
    </source>
</evidence>
<organism evidence="13 14">
    <name type="scientific">Metallibacterium scheffleri</name>
    <dbReference type="NCBI Taxonomy" id="993689"/>
    <lineage>
        <taxon>Bacteria</taxon>
        <taxon>Pseudomonadati</taxon>
        <taxon>Pseudomonadota</taxon>
        <taxon>Gammaproteobacteria</taxon>
        <taxon>Lysobacterales</taxon>
        <taxon>Rhodanobacteraceae</taxon>
        <taxon>Metallibacterium</taxon>
    </lineage>
</organism>